<sequence length="170" mass="20484">MSQYYVYIHLEKYLAEWLLHQFGQNGQIRFPRGSAENDILEYSLTTQPADIPVPLKSPDSLAIEIPYFKTKDPRYYNFLPPRAKKALERTIYIRFRIELWNELHTFDSLSHNLSDLIWTFMEKHEIADDPKSWETIRQMYFRMRKTYQKKQQRNAPSSKEEFNNTVQNAQ</sequence>
<dbReference type="STRING" id="742726.HMPREF9448_01181"/>
<dbReference type="HOGENOM" id="CLU_1538697_0_0_10"/>
<accession>K0XA91</accession>
<comment type="caution">
    <text evidence="2">The sequence shown here is derived from an EMBL/GenBank/DDBJ whole genome shotgun (WGS) entry which is preliminary data.</text>
</comment>
<dbReference type="RefSeq" id="WP_008861667.1">
    <property type="nucleotide sequence ID" value="NZ_JH815204.1"/>
</dbReference>
<name>K0XA91_9BACT</name>
<dbReference type="OrthoDB" id="1067903at2"/>
<evidence type="ECO:0000313" key="2">
    <source>
        <dbReference type="EMBL" id="EJZ64699.1"/>
    </source>
</evidence>
<evidence type="ECO:0000313" key="3">
    <source>
        <dbReference type="Proteomes" id="UP000006044"/>
    </source>
</evidence>
<proteinExistence type="predicted"/>
<keyword evidence="3" id="KW-1185">Reference proteome</keyword>
<dbReference type="Proteomes" id="UP000006044">
    <property type="component" value="Unassembled WGS sequence"/>
</dbReference>
<feature type="compositionally biased region" description="Polar residues" evidence="1">
    <location>
        <begin position="153"/>
        <end position="170"/>
    </location>
</feature>
<dbReference type="EMBL" id="ADLE01000008">
    <property type="protein sequence ID" value="EJZ64699.1"/>
    <property type="molecule type" value="Genomic_DNA"/>
</dbReference>
<organism evidence="2 3">
    <name type="scientific">Barnesiella intestinihominis YIT 11860</name>
    <dbReference type="NCBI Taxonomy" id="742726"/>
    <lineage>
        <taxon>Bacteria</taxon>
        <taxon>Pseudomonadati</taxon>
        <taxon>Bacteroidota</taxon>
        <taxon>Bacteroidia</taxon>
        <taxon>Bacteroidales</taxon>
        <taxon>Barnesiellaceae</taxon>
        <taxon>Barnesiella</taxon>
    </lineage>
</organism>
<dbReference type="GeneID" id="77848474"/>
<dbReference type="AlphaFoldDB" id="K0XA91"/>
<evidence type="ECO:0000256" key="1">
    <source>
        <dbReference type="SAM" id="MobiDB-lite"/>
    </source>
</evidence>
<reference evidence="2 3" key="1">
    <citation type="submission" date="2012-08" db="EMBL/GenBank/DDBJ databases">
        <title>The Genome Sequence of Barnesiella intestinihominis YIT 11860.</title>
        <authorList>
            <consortium name="The Broad Institute Genome Sequencing Platform"/>
            <person name="Earl A."/>
            <person name="Ward D."/>
            <person name="Feldgarden M."/>
            <person name="Gevers D."/>
            <person name="Morotomi M."/>
            <person name="Walker B."/>
            <person name="Young S.K."/>
            <person name="Zeng Q."/>
            <person name="Gargeya S."/>
            <person name="Fitzgerald M."/>
            <person name="Haas B."/>
            <person name="Abouelleil A."/>
            <person name="Alvarado L."/>
            <person name="Arachchi H.M."/>
            <person name="Berlin A.M."/>
            <person name="Chapman S.B."/>
            <person name="Goldberg J."/>
            <person name="Griggs A."/>
            <person name="Gujja S."/>
            <person name="Hansen M."/>
            <person name="Howarth C."/>
            <person name="Imamovic A."/>
            <person name="Larimer J."/>
            <person name="McCowen C."/>
            <person name="Montmayeur A."/>
            <person name="Murphy C."/>
            <person name="Neiman D."/>
            <person name="Pearson M."/>
            <person name="Priest M."/>
            <person name="Roberts A."/>
            <person name="Saif S."/>
            <person name="Shea T."/>
            <person name="Sisk P."/>
            <person name="Sykes S."/>
            <person name="Wortman J."/>
            <person name="Nusbaum C."/>
            <person name="Birren B."/>
        </authorList>
    </citation>
    <scope>NUCLEOTIDE SEQUENCE [LARGE SCALE GENOMIC DNA]</scope>
    <source>
        <strain evidence="2 3">YIT 11860</strain>
    </source>
</reference>
<gene>
    <name evidence="2" type="ORF">HMPREF9448_01181</name>
</gene>
<feature type="region of interest" description="Disordered" evidence="1">
    <location>
        <begin position="147"/>
        <end position="170"/>
    </location>
</feature>
<dbReference type="eggNOG" id="ENOG50343KC">
    <property type="taxonomic scope" value="Bacteria"/>
</dbReference>
<protein>
    <submittedName>
        <fullName evidence="2">Uncharacterized protein</fullName>
    </submittedName>
</protein>